<name>A0A9D4DMS7_DREPO</name>
<accession>A0A9D4DMS7</accession>
<gene>
    <name evidence="1" type="ORF">DPMN_185903</name>
</gene>
<reference evidence="1" key="2">
    <citation type="submission" date="2020-11" db="EMBL/GenBank/DDBJ databases">
        <authorList>
            <person name="McCartney M.A."/>
            <person name="Auch B."/>
            <person name="Kono T."/>
            <person name="Mallez S."/>
            <person name="Becker A."/>
            <person name="Gohl D.M."/>
            <person name="Silverstein K.A.T."/>
            <person name="Koren S."/>
            <person name="Bechman K.B."/>
            <person name="Herman A."/>
            <person name="Abrahante J.E."/>
            <person name="Garbe J."/>
        </authorList>
    </citation>
    <scope>NUCLEOTIDE SEQUENCE</scope>
    <source>
        <strain evidence="1">Duluth1</strain>
        <tissue evidence="1">Whole animal</tissue>
    </source>
</reference>
<comment type="caution">
    <text evidence="1">The sequence shown here is derived from an EMBL/GenBank/DDBJ whole genome shotgun (WGS) entry which is preliminary data.</text>
</comment>
<keyword evidence="2" id="KW-1185">Reference proteome</keyword>
<organism evidence="1 2">
    <name type="scientific">Dreissena polymorpha</name>
    <name type="common">Zebra mussel</name>
    <name type="synonym">Mytilus polymorpha</name>
    <dbReference type="NCBI Taxonomy" id="45954"/>
    <lineage>
        <taxon>Eukaryota</taxon>
        <taxon>Metazoa</taxon>
        <taxon>Spiralia</taxon>
        <taxon>Lophotrochozoa</taxon>
        <taxon>Mollusca</taxon>
        <taxon>Bivalvia</taxon>
        <taxon>Autobranchia</taxon>
        <taxon>Heteroconchia</taxon>
        <taxon>Euheterodonta</taxon>
        <taxon>Imparidentia</taxon>
        <taxon>Neoheterodontei</taxon>
        <taxon>Myida</taxon>
        <taxon>Dreissenoidea</taxon>
        <taxon>Dreissenidae</taxon>
        <taxon>Dreissena</taxon>
    </lineage>
</organism>
<dbReference type="AlphaFoldDB" id="A0A9D4DMS7"/>
<proteinExistence type="predicted"/>
<sequence length="103" mass="11687">MPSSARRTKTAPVTARVPVGIFRWPTSVCAYRRSRPRRKMRPVAEVRVKEITMANPVSSGFPPILVCLSTVCLITTHLKLTRTPRKQRVLDLIAPIKRIRQPT</sequence>
<evidence type="ECO:0000313" key="2">
    <source>
        <dbReference type="Proteomes" id="UP000828390"/>
    </source>
</evidence>
<dbReference type="Proteomes" id="UP000828390">
    <property type="component" value="Unassembled WGS sequence"/>
</dbReference>
<protein>
    <submittedName>
        <fullName evidence="1">Uncharacterized protein</fullName>
    </submittedName>
</protein>
<dbReference type="EMBL" id="JAIWYP010000010">
    <property type="protein sequence ID" value="KAH3751350.1"/>
    <property type="molecule type" value="Genomic_DNA"/>
</dbReference>
<evidence type="ECO:0000313" key="1">
    <source>
        <dbReference type="EMBL" id="KAH3751350.1"/>
    </source>
</evidence>
<reference evidence="1" key="1">
    <citation type="journal article" date="2019" name="bioRxiv">
        <title>The Genome of the Zebra Mussel, Dreissena polymorpha: A Resource for Invasive Species Research.</title>
        <authorList>
            <person name="McCartney M.A."/>
            <person name="Auch B."/>
            <person name="Kono T."/>
            <person name="Mallez S."/>
            <person name="Zhang Y."/>
            <person name="Obille A."/>
            <person name="Becker A."/>
            <person name="Abrahante J.E."/>
            <person name="Garbe J."/>
            <person name="Badalamenti J.P."/>
            <person name="Herman A."/>
            <person name="Mangelson H."/>
            <person name="Liachko I."/>
            <person name="Sullivan S."/>
            <person name="Sone E.D."/>
            <person name="Koren S."/>
            <person name="Silverstein K.A.T."/>
            <person name="Beckman K.B."/>
            <person name="Gohl D.M."/>
        </authorList>
    </citation>
    <scope>NUCLEOTIDE SEQUENCE</scope>
    <source>
        <strain evidence="1">Duluth1</strain>
        <tissue evidence="1">Whole animal</tissue>
    </source>
</reference>